<comment type="caution">
    <text evidence="3">The sequence shown here is derived from an EMBL/GenBank/DDBJ whole genome shotgun (WGS) entry which is preliminary data.</text>
</comment>
<dbReference type="Proteomes" id="UP000176101">
    <property type="component" value="Unassembled WGS sequence"/>
</dbReference>
<feature type="transmembrane region" description="Helical" evidence="2">
    <location>
        <begin position="41"/>
        <end position="62"/>
    </location>
</feature>
<evidence type="ECO:0000256" key="1">
    <source>
        <dbReference type="SAM" id="MobiDB-lite"/>
    </source>
</evidence>
<keyword evidence="2" id="KW-0812">Transmembrane</keyword>
<gene>
    <name evidence="3" type="ORF">AN216_24660</name>
</gene>
<organism evidence="3 4">
    <name type="scientific">Streptomyces oceani</name>
    <dbReference type="NCBI Taxonomy" id="1075402"/>
    <lineage>
        <taxon>Bacteria</taxon>
        <taxon>Bacillati</taxon>
        <taxon>Actinomycetota</taxon>
        <taxon>Actinomycetes</taxon>
        <taxon>Kitasatosporales</taxon>
        <taxon>Streptomycetaceae</taxon>
        <taxon>Streptomyces</taxon>
    </lineage>
</organism>
<keyword evidence="2" id="KW-1133">Transmembrane helix</keyword>
<evidence type="ECO:0000313" key="4">
    <source>
        <dbReference type="Proteomes" id="UP000176101"/>
    </source>
</evidence>
<dbReference type="AlphaFoldDB" id="A0A1E7JTW6"/>
<sequence length="79" mass="8656">MSRRYGESVPYTFVAQADRFRSNVTPPPRARKNPRERAGSVLMGLTIVTGLAGSLLLGVPALDADQQRDDRRQAASEGR</sequence>
<feature type="compositionally biased region" description="Basic and acidic residues" evidence="1">
    <location>
        <begin position="65"/>
        <end position="79"/>
    </location>
</feature>
<protein>
    <submittedName>
        <fullName evidence="3">Uncharacterized protein</fullName>
    </submittedName>
</protein>
<dbReference type="EMBL" id="LJGU01000157">
    <property type="protein sequence ID" value="OEU92317.1"/>
    <property type="molecule type" value="Genomic_DNA"/>
</dbReference>
<name>A0A1E7JTW6_9ACTN</name>
<evidence type="ECO:0000313" key="3">
    <source>
        <dbReference type="EMBL" id="OEU92317.1"/>
    </source>
</evidence>
<feature type="region of interest" description="Disordered" evidence="1">
    <location>
        <begin position="59"/>
        <end position="79"/>
    </location>
</feature>
<accession>A0A1E7JTW6</accession>
<dbReference type="RefSeq" id="WP_070198923.1">
    <property type="nucleotide sequence ID" value="NZ_LJGU01000157.1"/>
</dbReference>
<evidence type="ECO:0000256" key="2">
    <source>
        <dbReference type="SAM" id="Phobius"/>
    </source>
</evidence>
<reference evidence="3 4" key="1">
    <citation type="journal article" date="2016" name="Front. Microbiol.">
        <title>Comparative Genomics Analysis of Streptomyces Species Reveals Their Adaptation to the Marine Environment and Their Diversity at the Genomic Level.</title>
        <authorList>
            <person name="Tian X."/>
            <person name="Zhang Z."/>
            <person name="Yang T."/>
            <person name="Chen M."/>
            <person name="Li J."/>
            <person name="Chen F."/>
            <person name="Yang J."/>
            <person name="Li W."/>
            <person name="Zhang B."/>
            <person name="Zhang Z."/>
            <person name="Wu J."/>
            <person name="Zhang C."/>
            <person name="Long L."/>
            <person name="Xiao J."/>
        </authorList>
    </citation>
    <scope>NUCLEOTIDE SEQUENCE [LARGE SCALE GENOMIC DNA]</scope>
    <source>
        <strain evidence="3 4">SCSIO 02100</strain>
    </source>
</reference>
<keyword evidence="2" id="KW-0472">Membrane</keyword>
<keyword evidence="4" id="KW-1185">Reference proteome</keyword>
<dbReference type="STRING" id="1075402.AN216_24660"/>
<dbReference type="OrthoDB" id="4316681at2"/>
<proteinExistence type="predicted"/>